<organism evidence="9 10">
    <name type="scientific">Buddleja alternifolia</name>
    <dbReference type="NCBI Taxonomy" id="168488"/>
    <lineage>
        <taxon>Eukaryota</taxon>
        <taxon>Viridiplantae</taxon>
        <taxon>Streptophyta</taxon>
        <taxon>Embryophyta</taxon>
        <taxon>Tracheophyta</taxon>
        <taxon>Spermatophyta</taxon>
        <taxon>Magnoliopsida</taxon>
        <taxon>eudicotyledons</taxon>
        <taxon>Gunneridae</taxon>
        <taxon>Pentapetalae</taxon>
        <taxon>asterids</taxon>
        <taxon>lamiids</taxon>
        <taxon>Lamiales</taxon>
        <taxon>Scrophulariaceae</taxon>
        <taxon>Buddlejeae</taxon>
        <taxon>Buddleja</taxon>
    </lineage>
</organism>
<comment type="subcellular location">
    <subcellularLocation>
        <location evidence="2">Nucleus</location>
    </subcellularLocation>
</comment>
<accession>A0AAV6XY78</accession>
<keyword evidence="10" id="KW-1185">Reference proteome</keyword>
<evidence type="ECO:0000313" key="10">
    <source>
        <dbReference type="Proteomes" id="UP000826271"/>
    </source>
</evidence>
<evidence type="ECO:0000313" key="9">
    <source>
        <dbReference type="EMBL" id="KAG8387208.1"/>
    </source>
</evidence>
<evidence type="ECO:0000256" key="6">
    <source>
        <dbReference type="ARBA" id="ARBA00022801"/>
    </source>
</evidence>
<evidence type="ECO:0000256" key="5">
    <source>
        <dbReference type="ARBA" id="ARBA00022723"/>
    </source>
</evidence>
<dbReference type="PANTHER" id="PTHR22930">
    <property type="match status" value="1"/>
</dbReference>
<sequence length="199" mass="22894">MIVEEIMFQSFFAITFVIRLILDGRSGWTVSVHFHAVLTVVLKLHPLLLVTPTPICDDCTDIRWKNFKGCLGALDGTYIDVQVRLVEKPKYRTRKGNISINVLGVVDRNAKFVYMLSGWEGSTTDSRVLRGLRVPFGNYYLCDNGYTNSDGFLAPYRATRYHLNDFGVGRSRPQNKKELFNLRHLRARNVIERSWGMMK</sequence>
<evidence type="ECO:0000256" key="2">
    <source>
        <dbReference type="ARBA" id="ARBA00004123"/>
    </source>
</evidence>
<keyword evidence="7" id="KW-0539">Nucleus</keyword>
<protein>
    <recommendedName>
        <fullName evidence="8">DDE Tnp4 domain-containing protein</fullName>
    </recommendedName>
</protein>
<dbReference type="AlphaFoldDB" id="A0AAV6XY78"/>
<dbReference type="PANTHER" id="PTHR22930:SF293">
    <property type="entry name" value="PROTEIN ALP1-LIKE"/>
    <property type="match status" value="1"/>
</dbReference>
<dbReference type="InterPro" id="IPR027806">
    <property type="entry name" value="HARBI1_dom"/>
</dbReference>
<gene>
    <name evidence="9" type="ORF">BUALT_Bualt03G0229300</name>
</gene>
<evidence type="ECO:0000259" key="8">
    <source>
        <dbReference type="Pfam" id="PF13359"/>
    </source>
</evidence>
<dbReference type="InterPro" id="IPR045249">
    <property type="entry name" value="HARBI1-like"/>
</dbReference>
<evidence type="ECO:0000256" key="4">
    <source>
        <dbReference type="ARBA" id="ARBA00022722"/>
    </source>
</evidence>
<keyword evidence="6" id="KW-0378">Hydrolase</keyword>
<dbReference type="Pfam" id="PF13359">
    <property type="entry name" value="DDE_Tnp_4"/>
    <property type="match status" value="1"/>
</dbReference>
<comment type="similarity">
    <text evidence="3">Belongs to the HARBI1 family.</text>
</comment>
<comment type="cofactor">
    <cofactor evidence="1">
        <name>a divalent metal cation</name>
        <dbReference type="ChEBI" id="CHEBI:60240"/>
    </cofactor>
</comment>
<name>A0AAV6XY78_9LAMI</name>
<evidence type="ECO:0000256" key="3">
    <source>
        <dbReference type="ARBA" id="ARBA00006958"/>
    </source>
</evidence>
<evidence type="ECO:0000256" key="1">
    <source>
        <dbReference type="ARBA" id="ARBA00001968"/>
    </source>
</evidence>
<proteinExistence type="inferred from homology"/>
<dbReference type="EMBL" id="WHWC01000003">
    <property type="protein sequence ID" value="KAG8387208.1"/>
    <property type="molecule type" value="Genomic_DNA"/>
</dbReference>
<dbReference type="GO" id="GO:0004518">
    <property type="term" value="F:nuclease activity"/>
    <property type="evidence" value="ECO:0007669"/>
    <property type="project" value="UniProtKB-KW"/>
</dbReference>
<comment type="caution">
    <text evidence="9">The sequence shown here is derived from an EMBL/GenBank/DDBJ whole genome shotgun (WGS) entry which is preliminary data.</text>
</comment>
<keyword evidence="4" id="KW-0540">Nuclease</keyword>
<dbReference type="Proteomes" id="UP000826271">
    <property type="component" value="Unassembled WGS sequence"/>
</dbReference>
<evidence type="ECO:0000256" key="7">
    <source>
        <dbReference type="ARBA" id="ARBA00023242"/>
    </source>
</evidence>
<dbReference type="GO" id="GO:0005634">
    <property type="term" value="C:nucleus"/>
    <property type="evidence" value="ECO:0007669"/>
    <property type="project" value="UniProtKB-SubCell"/>
</dbReference>
<dbReference type="GO" id="GO:0046872">
    <property type="term" value="F:metal ion binding"/>
    <property type="evidence" value="ECO:0007669"/>
    <property type="project" value="UniProtKB-KW"/>
</dbReference>
<keyword evidence="5" id="KW-0479">Metal-binding</keyword>
<dbReference type="GO" id="GO:0016787">
    <property type="term" value="F:hydrolase activity"/>
    <property type="evidence" value="ECO:0007669"/>
    <property type="project" value="UniProtKB-KW"/>
</dbReference>
<reference evidence="9" key="1">
    <citation type="submission" date="2019-10" db="EMBL/GenBank/DDBJ databases">
        <authorList>
            <person name="Zhang R."/>
            <person name="Pan Y."/>
            <person name="Wang J."/>
            <person name="Ma R."/>
            <person name="Yu S."/>
        </authorList>
    </citation>
    <scope>NUCLEOTIDE SEQUENCE</scope>
    <source>
        <strain evidence="9">LA-IB0</strain>
        <tissue evidence="9">Leaf</tissue>
    </source>
</reference>
<feature type="domain" description="DDE Tnp4" evidence="8">
    <location>
        <begin position="74"/>
        <end position="199"/>
    </location>
</feature>